<dbReference type="OrthoDB" id="2148490at2759"/>
<keyword evidence="7" id="KW-0496">Mitochondrion</keyword>
<dbReference type="CDD" id="cd20069">
    <property type="entry name" value="5TM_Oxa1-like"/>
    <property type="match status" value="1"/>
</dbReference>
<feature type="domain" description="Membrane insertase YidC/Oxa/ALB C-terminal" evidence="11">
    <location>
        <begin position="208"/>
        <end position="402"/>
    </location>
</feature>
<organism evidence="12 13">
    <name type="scientific">Dendryphion nanum</name>
    <dbReference type="NCBI Taxonomy" id="256645"/>
    <lineage>
        <taxon>Eukaryota</taxon>
        <taxon>Fungi</taxon>
        <taxon>Dikarya</taxon>
        <taxon>Ascomycota</taxon>
        <taxon>Pezizomycotina</taxon>
        <taxon>Dothideomycetes</taxon>
        <taxon>Pleosporomycetidae</taxon>
        <taxon>Pleosporales</taxon>
        <taxon>Torulaceae</taxon>
        <taxon>Dendryphion</taxon>
    </lineage>
</organism>
<keyword evidence="8 10" id="KW-0472">Membrane</keyword>
<evidence type="ECO:0000256" key="6">
    <source>
        <dbReference type="ARBA" id="ARBA00022989"/>
    </source>
</evidence>
<feature type="transmembrane region" description="Helical" evidence="10">
    <location>
        <begin position="320"/>
        <end position="345"/>
    </location>
</feature>
<dbReference type="InterPro" id="IPR028055">
    <property type="entry name" value="YidC/Oxa/ALB_C"/>
</dbReference>
<evidence type="ECO:0000313" key="13">
    <source>
        <dbReference type="Proteomes" id="UP000700596"/>
    </source>
</evidence>
<evidence type="ECO:0000256" key="5">
    <source>
        <dbReference type="ARBA" id="ARBA00022946"/>
    </source>
</evidence>
<dbReference type="EMBL" id="JAGMWT010000002">
    <property type="protein sequence ID" value="KAH7134985.1"/>
    <property type="molecule type" value="Genomic_DNA"/>
</dbReference>
<sequence length="568" mass="62319">MIPSRGLRGLRPAHIAQCTSNSTSLARISTSRQFSSLRRTSALPTTSNRTSTLHSASWRTGAIPHTNQGTTANSLRYASWWGKTTSPAEFQKSHQDTLNEQVQQATVTTATPELAPAGIDKAAVVDGSSAANATSGSQGSVESLIDGLLVDPSASALATSSATSAIDPTELITKVGTLKELGLDYGWGVTAFFEWLVEHAYVYTGYGWGSSIVLSALAIRFVGFFLFQTRASDNMAKVAAVQPLTKDMFTEMQEAMKSGDQARQTILRKKQQQIYKAIGASPMAGMWPLGLQAAFGFGAFRCLRGMTELPVPGLENGGFFWFENLAISDPLYILPLATGAVMHLLMKRGGETGAQDHTSQAGPQIALTYIMPVFFTAITAFQPAALQMYFVVTTLTGAVTAQILRTPSFRNALKLSPLPTKESKEFWAKVASGQIPIERVNQEMAKPTYLAPNPTSSLPNRPDVVHHRGINVKKAAIPDHLKPAETKIDKRLQVSDVDFDQGPPDNLMGKMNWFARNYRPKFLWNRSKRLLASYTSQEVADKVLQRRKDIAKRKAEEFEARRRERMRK</sequence>
<dbReference type="GO" id="GO:0032979">
    <property type="term" value="P:protein insertion into mitochondrial inner membrane from matrix"/>
    <property type="evidence" value="ECO:0007669"/>
    <property type="project" value="TreeGrafter"/>
</dbReference>
<dbReference type="PANTHER" id="PTHR12428">
    <property type="entry name" value="OXA1"/>
    <property type="match status" value="1"/>
</dbReference>
<proteinExistence type="inferred from homology"/>
<keyword evidence="4" id="KW-0999">Mitochondrion inner membrane</keyword>
<dbReference type="Proteomes" id="UP000700596">
    <property type="component" value="Unassembled WGS sequence"/>
</dbReference>
<reference evidence="12" key="1">
    <citation type="journal article" date="2021" name="Nat. Commun.">
        <title>Genetic determinants of endophytism in the Arabidopsis root mycobiome.</title>
        <authorList>
            <person name="Mesny F."/>
            <person name="Miyauchi S."/>
            <person name="Thiergart T."/>
            <person name="Pickel B."/>
            <person name="Atanasova L."/>
            <person name="Karlsson M."/>
            <person name="Huettel B."/>
            <person name="Barry K.W."/>
            <person name="Haridas S."/>
            <person name="Chen C."/>
            <person name="Bauer D."/>
            <person name="Andreopoulos W."/>
            <person name="Pangilinan J."/>
            <person name="LaButti K."/>
            <person name="Riley R."/>
            <person name="Lipzen A."/>
            <person name="Clum A."/>
            <person name="Drula E."/>
            <person name="Henrissat B."/>
            <person name="Kohler A."/>
            <person name="Grigoriev I.V."/>
            <person name="Martin F.M."/>
            <person name="Hacquard S."/>
        </authorList>
    </citation>
    <scope>NUCLEOTIDE SEQUENCE</scope>
    <source>
        <strain evidence="12">MPI-CAGE-CH-0243</strain>
    </source>
</reference>
<feature type="transmembrane region" description="Helical" evidence="10">
    <location>
        <begin position="365"/>
        <end position="381"/>
    </location>
</feature>
<dbReference type="GO" id="GO:0005743">
    <property type="term" value="C:mitochondrial inner membrane"/>
    <property type="evidence" value="ECO:0007669"/>
    <property type="project" value="UniProtKB-SubCell"/>
</dbReference>
<evidence type="ECO:0000259" key="11">
    <source>
        <dbReference type="Pfam" id="PF02096"/>
    </source>
</evidence>
<feature type="transmembrane region" description="Helical" evidence="10">
    <location>
        <begin position="206"/>
        <end position="227"/>
    </location>
</feature>
<evidence type="ECO:0000256" key="8">
    <source>
        <dbReference type="ARBA" id="ARBA00023136"/>
    </source>
</evidence>
<name>A0A9P9EAW1_9PLEO</name>
<comment type="similarity">
    <text evidence="2 9">Belongs to the OXA1/ALB3/YidC family.</text>
</comment>
<feature type="transmembrane region" description="Helical" evidence="10">
    <location>
        <begin position="387"/>
        <end position="404"/>
    </location>
</feature>
<dbReference type="PANTHER" id="PTHR12428:SF66">
    <property type="entry name" value="MITOCHONDRIAL INNER MEMBRANE PROTEIN OXA1L"/>
    <property type="match status" value="1"/>
</dbReference>
<dbReference type="AlphaFoldDB" id="A0A9P9EAW1"/>
<feature type="transmembrane region" description="Helical" evidence="10">
    <location>
        <begin position="277"/>
        <end position="300"/>
    </location>
</feature>
<keyword evidence="6 10" id="KW-1133">Transmembrane helix</keyword>
<comment type="caution">
    <text evidence="12">The sequence shown here is derived from an EMBL/GenBank/DDBJ whole genome shotgun (WGS) entry which is preliminary data.</text>
</comment>
<keyword evidence="3 9" id="KW-0812">Transmembrane</keyword>
<dbReference type="InterPro" id="IPR001708">
    <property type="entry name" value="YidC/ALB3/OXA1/COX18"/>
</dbReference>
<comment type="subcellular location">
    <subcellularLocation>
        <location evidence="9">Membrane</location>
        <topology evidence="9">Multi-pass membrane protein</topology>
    </subcellularLocation>
    <subcellularLocation>
        <location evidence="1">Mitochondrion inner membrane</location>
        <topology evidence="1">Multi-pass membrane protein</topology>
    </subcellularLocation>
</comment>
<evidence type="ECO:0000256" key="4">
    <source>
        <dbReference type="ARBA" id="ARBA00022792"/>
    </source>
</evidence>
<dbReference type="GO" id="GO:0032977">
    <property type="term" value="F:membrane insertase activity"/>
    <property type="evidence" value="ECO:0007669"/>
    <property type="project" value="InterPro"/>
</dbReference>
<evidence type="ECO:0000256" key="7">
    <source>
        <dbReference type="ARBA" id="ARBA00023128"/>
    </source>
</evidence>
<evidence type="ECO:0000313" key="12">
    <source>
        <dbReference type="EMBL" id="KAH7134985.1"/>
    </source>
</evidence>
<evidence type="ECO:0000256" key="2">
    <source>
        <dbReference type="ARBA" id="ARBA00009877"/>
    </source>
</evidence>
<accession>A0A9P9EAW1</accession>
<evidence type="ECO:0000256" key="1">
    <source>
        <dbReference type="ARBA" id="ARBA00004448"/>
    </source>
</evidence>
<dbReference type="Pfam" id="PF02096">
    <property type="entry name" value="60KD_IMP"/>
    <property type="match status" value="1"/>
</dbReference>
<keyword evidence="5" id="KW-0809">Transit peptide</keyword>
<keyword evidence="13" id="KW-1185">Reference proteome</keyword>
<evidence type="ECO:0000256" key="9">
    <source>
        <dbReference type="RuleBase" id="RU003945"/>
    </source>
</evidence>
<evidence type="ECO:0000256" key="10">
    <source>
        <dbReference type="SAM" id="Phobius"/>
    </source>
</evidence>
<evidence type="ECO:0000256" key="3">
    <source>
        <dbReference type="ARBA" id="ARBA00022692"/>
    </source>
</evidence>
<gene>
    <name evidence="12" type="ORF">B0J11DRAFT_517272</name>
</gene>
<protein>
    <submittedName>
        <fullName evidence="12">60Kd inner membrane protein-domain-containing protein</fullName>
    </submittedName>
</protein>